<feature type="region of interest" description="Disordered" evidence="1">
    <location>
        <begin position="592"/>
        <end position="622"/>
    </location>
</feature>
<name>A0ABN9YEB1_9DINO</name>
<proteinExistence type="predicted"/>
<protein>
    <submittedName>
        <fullName evidence="2">Uncharacterized protein</fullName>
    </submittedName>
</protein>
<sequence length="1370" mass="151169">HAGTVSRGTLLSRASAWPDDLGTTLVRAGAHELARRTELKQLGVGGGVPKVPDKEAMRTVAMEFKLRKDLIDVRVLQQKEAVPLPGGAVRRIHAMCTDKGVLADFSDACAGDPNFTKVELATRCLTRTVVAIYVKGPKVQTSLPARAPLLGSRLKAFKPDDREADAVHRDLHRECESFGDKPSDITTAQWGALRKLHLNQSHPSARALKRLLKSYGVSQRVLDVVDKPECVVCKQLGRPNAAKSANLMLSTELSENVFLDEAEVLYYVAAKGRVAQHFADIGAKCNILMSTCNNRIRRSGSTPYQCVLGRSPNVPASLIEAMEGDQRQLAAQSAALVELVFYWREVKHVTSKRLQGEHGWRGLAMVLAAEGRAGLRLSYRAVPVLVAPEQDLVRQLSQWRAGPTLQKGFVGERGPGPRGGGVQRARRCKRGDGDSDNVGAAGDALAAECYPEYHHYLVVDTTGQTSELNHCLEMDTTGKSSELNHYLEMDTTCKTSKMKIHLDIDMICKMLRLATHLHLMQLGRGVLRTSTRLLCQVLRSNDLGKRGSKNLRRNLAYEGLSTDDHFLTTSKQIANDFLRVVKLSGRVVSRGSRTTPRGAFAAGGTDAAKKQVAPKKGRKLRSIPPDWQTAFEASDLEAWRKWIQQDAVEWPGEEELAGVEKADILPVRRVRTDKNQPAGGGLPCGQHPLRAKSRNIVPGDMDEQLLAGELQTNAPTLTDAATTVIIQEAASKPGWCLEQGDVDSAFLNGRYLDSSRRVYFRVPMGGMPAVPERGKLIALIGARVDEDLVAGSPKFFANQVAKLRKVHCCGKLRTPKGGFHRCGRVLKQNDNGAITCSQKECTDSIDKIPISAERRKAKGAKATAEEMAMLHSGNDQIQLLVRSTQMDLAFRLVESQARAHDGDLKAGLAILLVDNTGDHFLRVKPAKVTLTLWRSHRIKRVVRSTLAPETMAALKAVEIGDMLRQHLVELYHGLGYWTRMDDVRAIRMVEVSDCKSLRDPLQKRGAVPFEKRLLVDIESLRNDVGFNGVDVRAGDYTRCVLQTGECSLTEDPMAEQIISEHRVELKGRRGECHRSRYPRRHRPADQPYVVREGYAYFEDCVADLRYNAHPARLSPKHYRDFHWRMMLGQREDDVYCGKLENLVDWSGLGQEIFMMSAAGAGTEEIGGGAAGAGTALVVFAVFWMVAGECESQPRTREKADHNVPGPNDGDESVEVPGETEQSGGSTSRKKTTELPMDGASKLHERLKRASYVQIEHDLGDVLEDDILEACHLVAAGCSKCRRASCDAEEIPKGKGSEKGKCKSRSTCRVDPGECIHPADQLTTVGTNQCKEKVRCRLCDALLVDRDATWWSEEKELRAEVKAIRLGKQKQ</sequence>
<evidence type="ECO:0000313" key="2">
    <source>
        <dbReference type="EMBL" id="CAK0910519.1"/>
    </source>
</evidence>
<evidence type="ECO:0000313" key="3">
    <source>
        <dbReference type="Proteomes" id="UP001189429"/>
    </source>
</evidence>
<evidence type="ECO:0000256" key="1">
    <source>
        <dbReference type="SAM" id="MobiDB-lite"/>
    </source>
</evidence>
<reference evidence="2" key="1">
    <citation type="submission" date="2023-10" db="EMBL/GenBank/DDBJ databases">
        <authorList>
            <person name="Chen Y."/>
            <person name="Shah S."/>
            <person name="Dougan E. K."/>
            <person name="Thang M."/>
            <person name="Chan C."/>
        </authorList>
    </citation>
    <scope>NUCLEOTIDE SEQUENCE [LARGE SCALE GENOMIC DNA]</scope>
</reference>
<accession>A0ABN9YEB1</accession>
<dbReference type="EMBL" id="CAUYUJ010022413">
    <property type="protein sequence ID" value="CAK0910519.1"/>
    <property type="molecule type" value="Genomic_DNA"/>
</dbReference>
<feature type="non-terminal residue" evidence="2">
    <location>
        <position position="1"/>
    </location>
</feature>
<feature type="region of interest" description="Disordered" evidence="1">
    <location>
        <begin position="406"/>
        <end position="434"/>
    </location>
</feature>
<feature type="non-terminal residue" evidence="2">
    <location>
        <position position="1370"/>
    </location>
</feature>
<dbReference type="Proteomes" id="UP001189429">
    <property type="component" value="Unassembled WGS sequence"/>
</dbReference>
<comment type="caution">
    <text evidence="2">The sequence shown here is derived from an EMBL/GenBank/DDBJ whole genome shotgun (WGS) entry which is preliminary data.</text>
</comment>
<feature type="compositionally biased region" description="Gly residues" evidence="1">
    <location>
        <begin position="411"/>
        <end position="422"/>
    </location>
</feature>
<keyword evidence="3" id="KW-1185">Reference proteome</keyword>
<feature type="region of interest" description="Disordered" evidence="1">
    <location>
        <begin position="1193"/>
        <end position="1235"/>
    </location>
</feature>
<gene>
    <name evidence="2" type="ORF">PCOR1329_LOCUS84681</name>
</gene>
<feature type="compositionally biased region" description="Basic residues" evidence="1">
    <location>
        <begin position="612"/>
        <end position="621"/>
    </location>
</feature>
<organism evidence="2 3">
    <name type="scientific">Prorocentrum cordatum</name>
    <dbReference type="NCBI Taxonomy" id="2364126"/>
    <lineage>
        <taxon>Eukaryota</taxon>
        <taxon>Sar</taxon>
        <taxon>Alveolata</taxon>
        <taxon>Dinophyceae</taxon>
        <taxon>Prorocentrales</taxon>
        <taxon>Prorocentraceae</taxon>
        <taxon>Prorocentrum</taxon>
    </lineage>
</organism>